<accession>A0A8S4C537</accession>
<proteinExistence type="predicted"/>
<organism evidence="1 2">
    <name type="scientific">Hyalomma marginatum</name>
    <dbReference type="NCBI Taxonomy" id="34627"/>
    <lineage>
        <taxon>Eukaryota</taxon>
        <taxon>Metazoa</taxon>
        <taxon>Ecdysozoa</taxon>
        <taxon>Arthropoda</taxon>
        <taxon>Chelicerata</taxon>
        <taxon>Arachnida</taxon>
        <taxon>Acari</taxon>
        <taxon>Parasitiformes</taxon>
        <taxon>Ixodida</taxon>
        <taxon>Ixodoidea</taxon>
        <taxon>Ixodidae</taxon>
        <taxon>Hyalomminae</taxon>
        <taxon>Hyalomma</taxon>
    </lineage>
</organism>
<comment type="caution">
    <text evidence="1">The sequence shown here is derived from an EMBL/GenBank/DDBJ whole genome shotgun (WGS) entry which is preliminary data.</text>
</comment>
<evidence type="ECO:0000313" key="2">
    <source>
        <dbReference type="Proteomes" id="UP000837675"/>
    </source>
</evidence>
<dbReference type="EMBL" id="CAJVAF010000336">
    <property type="protein sequence ID" value="CAG7598578.1"/>
    <property type="molecule type" value="Genomic_DNA"/>
</dbReference>
<reference evidence="1" key="1">
    <citation type="submission" date="2021-06" db="EMBL/GenBank/DDBJ databases">
        <authorList>
            <person name="Nardi T."/>
            <person name="Nardi T."/>
        </authorList>
    </citation>
    <scope>NUCLEOTIDE SEQUENCE</scope>
</reference>
<dbReference type="Proteomes" id="UP000837675">
    <property type="component" value="Unassembled WGS sequence"/>
</dbReference>
<keyword evidence="2" id="KW-1185">Reference proteome</keyword>
<protein>
    <submittedName>
        <fullName evidence="1">Uncharacterized protein</fullName>
    </submittedName>
</protein>
<gene>
    <name evidence="1" type="ORF">MHYMCMPASI_01026</name>
</gene>
<sequence length="58" mass="6627">MKLLKGITYPGGVVANTFASSKTYEKESYLVFEFFGNFYNLVDQHRVMLAYNGELPNL</sequence>
<evidence type="ECO:0000313" key="1">
    <source>
        <dbReference type="EMBL" id="CAG7598578.1"/>
    </source>
</evidence>
<dbReference type="AlphaFoldDB" id="A0A8S4C537"/>
<name>A0A8S4C537_9ACAR</name>